<name>A0A381QB44_9ZZZZ</name>
<evidence type="ECO:0008006" key="2">
    <source>
        <dbReference type="Google" id="ProtNLM"/>
    </source>
</evidence>
<dbReference type="EMBL" id="UINC01001269">
    <property type="protein sequence ID" value="SUZ76198.1"/>
    <property type="molecule type" value="Genomic_DNA"/>
</dbReference>
<organism evidence="1">
    <name type="scientific">marine metagenome</name>
    <dbReference type="NCBI Taxonomy" id="408172"/>
    <lineage>
        <taxon>unclassified sequences</taxon>
        <taxon>metagenomes</taxon>
        <taxon>ecological metagenomes</taxon>
    </lineage>
</organism>
<gene>
    <name evidence="1" type="ORF">METZ01_LOCUS29052</name>
</gene>
<feature type="non-terminal residue" evidence="1">
    <location>
        <position position="1"/>
    </location>
</feature>
<accession>A0A381QB44</accession>
<reference evidence="1" key="1">
    <citation type="submission" date="2018-05" db="EMBL/GenBank/DDBJ databases">
        <authorList>
            <person name="Lanie J.A."/>
            <person name="Ng W.-L."/>
            <person name="Kazmierczak K.M."/>
            <person name="Andrzejewski T.M."/>
            <person name="Davidsen T.M."/>
            <person name="Wayne K.J."/>
            <person name="Tettelin H."/>
            <person name="Glass J.I."/>
            <person name="Rusch D."/>
            <person name="Podicherti R."/>
            <person name="Tsui H.-C.T."/>
            <person name="Winkler M.E."/>
        </authorList>
    </citation>
    <scope>NUCLEOTIDE SEQUENCE</scope>
</reference>
<evidence type="ECO:0000313" key="1">
    <source>
        <dbReference type="EMBL" id="SUZ76198.1"/>
    </source>
</evidence>
<protein>
    <recommendedName>
        <fullName evidence="2">Acyl-CoA reductase</fullName>
    </recommendedName>
</protein>
<proteinExistence type="predicted"/>
<dbReference type="AlphaFoldDB" id="A0A381QB44"/>
<sequence length="348" mass="40679">VKTINQRIDAFNKLGKLFSDISHKNKDSIYKQWVTVFDKKIKEAYQYNNWFTKENCLLSFKNWSKELTTIKLSKWIDNYNLKDCSNKNIAIIMAGNIPLVGFHDFICANILNYKCLIKMSSDDKILMPIIVDFLEFISPGFKNNIKFINKPLKNFEGVIATGSDSSFKHFEYYFKRYPKLLRKNRHSIAVLNGNESKENLIDLGNDIFNYFGMGCRSVSKIFVPKNYRFDLLFESLFEFKDIIKHNRYANNYNYNKAVYLMSEQKFIENGFLILKKDNKLGSPIACLFYETYNSIKEIEKHIKINSDSLQCIVANSTLYNSIPFGSSQKPKIDDYADNIDTLNFLLQI</sequence>